<dbReference type="Proteomes" id="UP000571857">
    <property type="component" value="Unassembled WGS sequence"/>
</dbReference>
<dbReference type="Pfam" id="PF01226">
    <property type="entry name" value="Form_Nir_trans"/>
    <property type="match status" value="1"/>
</dbReference>
<dbReference type="PANTHER" id="PTHR30520:SF6">
    <property type="entry name" value="FORMATE_NITRATE FAMILY TRANSPORTER (EUROFUNG)"/>
    <property type="match status" value="1"/>
</dbReference>
<evidence type="ECO:0000313" key="8">
    <source>
        <dbReference type="EMBL" id="MBA0971357.1"/>
    </source>
</evidence>
<evidence type="ECO:0000256" key="1">
    <source>
        <dbReference type="ARBA" id="ARBA00004141"/>
    </source>
</evidence>
<dbReference type="RefSeq" id="WP_003125717.1">
    <property type="nucleotide sequence ID" value="NZ_BTSN01000001.1"/>
</dbReference>
<evidence type="ECO:0000313" key="10">
    <source>
        <dbReference type="EMBL" id="MDT2689106.1"/>
    </source>
</evidence>
<dbReference type="EMBL" id="JARPZN010000001">
    <property type="protein sequence ID" value="MDT2689106.1"/>
    <property type="molecule type" value="Genomic_DNA"/>
</dbReference>
<evidence type="ECO:0000313" key="12">
    <source>
        <dbReference type="EMBL" id="QOG28201.1"/>
    </source>
</evidence>
<keyword evidence="3 7" id="KW-0812">Transmembrane</keyword>
<dbReference type="Proteomes" id="UP001183682">
    <property type="component" value="Unassembled WGS sequence"/>
</dbReference>
<reference evidence="8 15" key="3">
    <citation type="submission" date="2020-06" db="EMBL/GenBank/DDBJ databases">
        <title>Crossreactivity between MHC class I-restricted antigens from cancer cells and an enterococcal bacteriophage.</title>
        <authorList>
            <person name="Fluckiger A."/>
            <person name="Daillere R."/>
            <person name="Sassi M."/>
            <person name="Cattoir V."/>
            <person name="Kroemer G."/>
            <person name="Zitvogel L."/>
        </authorList>
    </citation>
    <scope>NUCLEOTIDE SEQUENCE [LARGE SCALE GENOMIC DNA]</scope>
    <source>
        <strain evidence="8 15">EG4</strain>
    </source>
</reference>
<dbReference type="PANTHER" id="PTHR30520">
    <property type="entry name" value="FORMATE TRANSPORTER-RELATED"/>
    <property type="match status" value="1"/>
</dbReference>
<gene>
    <name evidence="12" type="ORF">EGM181_13525</name>
    <name evidence="11" type="ORF">GTI89_10145</name>
    <name evidence="8" type="ORF">HWH42_01895</name>
    <name evidence="10" type="ORF">P7E30_02645</name>
    <name evidence="9" type="ORF">QRX88_14585</name>
</gene>
<reference evidence="11 13" key="1">
    <citation type="submission" date="2019-04" db="EMBL/GenBank/DDBJ databases">
        <title>Step-wise assembly of the neonatal virome modulated by breast feeding.</title>
        <authorList>
            <person name="Liang G."/>
            <person name="Bushman F."/>
        </authorList>
    </citation>
    <scope>NUCLEOTIDE SEQUENCE [LARGE SCALE GENOMIC DNA]</scope>
    <source>
        <strain evidence="11 13">E3404</strain>
    </source>
</reference>
<keyword evidence="4 7" id="KW-1133">Transmembrane helix</keyword>
<evidence type="ECO:0000256" key="5">
    <source>
        <dbReference type="ARBA" id="ARBA00023136"/>
    </source>
</evidence>
<evidence type="ECO:0000256" key="4">
    <source>
        <dbReference type="ARBA" id="ARBA00022989"/>
    </source>
</evidence>
<evidence type="ECO:0000256" key="7">
    <source>
        <dbReference type="SAM" id="Phobius"/>
    </source>
</evidence>
<dbReference type="Proteomes" id="UP001241571">
    <property type="component" value="Unassembled WGS sequence"/>
</dbReference>
<dbReference type="GO" id="GO:0015499">
    <property type="term" value="F:formate transmembrane transporter activity"/>
    <property type="evidence" value="ECO:0007669"/>
    <property type="project" value="TreeGrafter"/>
</dbReference>
<evidence type="ECO:0000313" key="16">
    <source>
        <dbReference type="Proteomes" id="UP001183682"/>
    </source>
</evidence>
<accession>A0A2A4DHN0</accession>
<proteinExistence type="inferred from homology"/>
<organism evidence="10 16">
    <name type="scientific">Enterococcus gallinarum</name>
    <dbReference type="NCBI Taxonomy" id="1353"/>
    <lineage>
        <taxon>Bacteria</taxon>
        <taxon>Bacillati</taxon>
        <taxon>Bacillota</taxon>
        <taxon>Bacilli</taxon>
        <taxon>Lactobacillales</taxon>
        <taxon>Enterococcaceae</taxon>
        <taxon>Enterococcus</taxon>
    </lineage>
</organism>
<feature type="transmembrane region" description="Helical" evidence="7">
    <location>
        <begin position="23"/>
        <end position="45"/>
    </location>
</feature>
<keyword evidence="2" id="KW-0813">Transport</keyword>
<evidence type="ECO:0000313" key="17">
    <source>
        <dbReference type="Proteomes" id="UP001241571"/>
    </source>
</evidence>
<keyword evidence="5 7" id="KW-0472">Membrane</keyword>
<reference evidence="10" key="4">
    <citation type="submission" date="2023-03" db="EMBL/GenBank/DDBJ databases">
        <authorList>
            <person name="Shen W."/>
            <person name="Cai J."/>
        </authorList>
    </citation>
    <scope>NUCLEOTIDE SEQUENCE</scope>
    <source>
        <strain evidence="10">K69-2</strain>
    </source>
</reference>
<dbReference type="FunFam" id="1.20.1080.10:FF:000011">
    <property type="entry name" value="Formate family transporter"/>
    <property type="match status" value="1"/>
</dbReference>
<dbReference type="Proteomes" id="UP000516696">
    <property type="component" value="Chromosome"/>
</dbReference>
<sequence>MYAPEEIVEIAIKNGANKTKKTLIAKCLLGFIGGAMISLGYLAYIRVSAPIPSNFSGLGTLLGSAIFPIGLIVILLAGGELITGNMMAVTIAFYDHRISYQKLVGNWVLITITNMIGAIFVAYFFGYFVGLTHTDVFREQVIKIAQHKLNTSFSQAFISGIGCNWFVGLALWLCYGAKDAAGKILSIWFPVMIFVAIGFQHSVANCFVIPAAIFEGEATWKAFVLNFIPVYLGNIVGGAVLVSGFYYLSYSAKNATTKDN</sequence>
<evidence type="ECO:0000256" key="2">
    <source>
        <dbReference type="ARBA" id="ARBA00022448"/>
    </source>
</evidence>
<dbReference type="Gene3D" id="1.20.1080.10">
    <property type="entry name" value="Glycerol uptake facilitator protein"/>
    <property type="match status" value="1"/>
</dbReference>
<dbReference type="PROSITE" id="PS01005">
    <property type="entry name" value="FORMATE_NITRITE_TP_1"/>
    <property type="match status" value="1"/>
</dbReference>
<dbReference type="InterPro" id="IPR000292">
    <property type="entry name" value="For/NO2_transpt"/>
</dbReference>
<evidence type="ECO:0000313" key="14">
    <source>
        <dbReference type="Proteomes" id="UP000516696"/>
    </source>
</evidence>
<feature type="transmembrane region" description="Helical" evidence="7">
    <location>
        <begin position="226"/>
        <end position="248"/>
    </location>
</feature>
<comment type="subcellular location">
    <subcellularLocation>
        <location evidence="1">Membrane</location>
        <topology evidence="1">Multi-pass membrane protein</topology>
    </subcellularLocation>
</comment>
<dbReference type="EMBL" id="CP050485">
    <property type="protein sequence ID" value="QOG28201.1"/>
    <property type="molecule type" value="Genomic_DNA"/>
</dbReference>
<dbReference type="Proteomes" id="UP000439965">
    <property type="component" value="Unassembled WGS sequence"/>
</dbReference>
<name>A0A2A4DHN0_ENTGA</name>
<dbReference type="InterPro" id="IPR024002">
    <property type="entry name" value="For/NO2_transpt_CS"/>
</dbReference>
<evidence type="ECO:0000313" key="11">
    <source>
        <dbReference type="EMBL" id="MXS26418.1"/>
    </source>
</evidence>
<evidence type="ECO:0000256" key="3">
    <source>
        <dbReference type="ARBA" id="ARBA00022692"/>
    </source>
</evidence>
<feature type="transmembrane region" description="Helical" evidence="7">
    <location>
        <begin position="187"/>
        <end position="214"/>
    </location>
</feature>
<dbReference type="EMBL" id="WVTI01000008">
    <property type="protein sequence ID" value="MXS26418.1"/>
    <property type="molecule type" value="Genomic_DNA"/>
</dbReference>
<protein>
    <submittedName>
        <fullName evidence="11">Formate-nitrite transporter</fullName>
    </submittedName>
    <submittedName>
        <fullName evidence="10">Formate/nitrite transporter family protein</fullName>
    </submittedName>
</protein>
<dbReference type="AlphaFoldDB" id="A0A2A4DHN0"/>
<evidence type="ECO:0000313" key="13">
    <source>
        <dbReference type="Proteomes" id="UP000439965"/>
    </source>
</evidence>
<dbReference type="EMBL" id="JABXJK010000009">
    <property type="protein sequence ID" value="MBA0971357.1"/>
    <property type="molecule type" value="Genomic_DNA"/>
</dbReference>
<evidence type="ECO:0000313" key="15">
    <source>
        <dbReference type="Proteomes" id="UP000571857"/>
    </source>
</evidence>
<comment type="similarity">
    <text evidence="6">Belongs to the FNT transporter (TC 1.A.16) family.</text>
</comment>
<feature type="transmembrane region" description="Helical" evidence="7">
    <location>
        <begin position="65"/>
        <end position="94"/>
    </location>
</feature>
<feature type="transmembrane region" description="Helical" evidence="7">
    <location>
        <begin position="156"/>
        <end position="175"/>
    </location>
</feature>
<dbReference type="EMBL" id="JASUBT010000011">
    <property type="protein sequence ID" value="MDL4936949.1"/>
    <property type="molecule type" value="Genomic_DNA"/>
</dbReference>
<dbReference type="GO" id="GO:0005886">
    <property type="term" value="C:plasma membrane"/>
    <property type="evidence" value="ECO:0007669"/>
    <property type="project" value="TreeGrafter"/>
</dbReference>
<feature type="transmembrane region" description="Helical" evidence="7">
    <location>
        <begin position="106"/>
        <end position="129"/>
    </location>
</feature>
<evidence type="ECO:0000256" key="6">
    <source>
        <dbReference type="ARBA" id="ARBA00049660"/>
    </source>
</evidence>
<reference evidence="9 17" key="5">
    <citation type="submission" date="2023-06" db="EMBL/GenBank/DDBJ databases">
        <title>Acute promotion of culturable opportunistic pathogens and persistent increase of antibiotic resistance following antibiotic exposure in mouse gut microbiota.</title>
        <authorList>
            <person name="Li L."/>
            <person name="Wang B."/>
            <person name="Sun Y."/>
            <person name="Wang M."/>
            <person name="Xu H."/>
        </authorList>
    </citation>
    <scope>NUCLEOTIDE SEQUENCE [LARGE SCALE GENOMIC DNA]</scope>
    <source>
        <strain evidence="9 17">CRI2_2</strain>
    </source>
</reference>
<evidence type="ECO:0000313" key="9">
    <source>
        <dbReference type="EMBL" id="MDL4936949.1"/>
    </source>
</evidence>
<dbReference type="InterPro" id="IPR023271">
    <property type="entry name" value="Aquaporin-like"/>
</dbReference>
<reference evidence="12 14" key="2">
    <citation type="submission" date="2020-03" db="EMBL/GenBank/DDBJ databases">
        <title>Characterization of ganglioside-mimicking enterococci.</title>
        <authorList>
            <person name="Patry R.T."/>
            <person name="Nothaft H."/>
            <person name="Bridger R."/>
            <person name="Shajahan A."/>
            <person name="Huynh S."/>
            <person name="Sanchez S."/>
            <person name="Azadi P."/>
            <person name="Cooper K."/>
            <person name="Miller W.G."/>
            <person name="Parker C.T."/>
            <person name="Wells L."/>
            <person name="Szymanski C.M."/>
        </authorList>
    </citation>
    <scope>NUCLEOTIDE SEQUENCE [LARGE SCALE GENOMIC DNA]</scope>
    <source>
        <strain evidence="12 14">EGM181</strain>
    </source>
</reference>